<comment type="subcellular location">
    <subcellularLocation>
        <location evidence="1">Endomembrane system</location>
        <topology evidence="1">Multi-pass membrane protein</topology>
    </subcellularLocation>
</comment>
<dbReference type="Proteomes" id="UP000828251">
    <property type="component" value="Unassembled WGS sequence"/>
</dbReference>
<keyword evidence="6" id="KW-0677">Repeat</keyword>
<feature type="transmembrane region" description="Helical" evidence="9">
    <location>
        <begin position="143"/>
        <end position="161"/>
    </location>
</feature>
<evidence type="ECO:0000256" key="6">
    <source>
        <dbReference type="ARBA" id="ARBA00022737"/>
    </source>
</evidence>
<keyword evidence="5 9" id="KW-0812">Transmembrane</keyword>
<accession>A0A9D4AG86</accession>
<dbReference type="PANTHER" id="PTHR10791">
    <property type="entry name" value="RAG1-ACTIVATING PROTEIN 1"/>
    <property type="match status" value="1"/>
</dbReference>
<dbReference type="GO" id="GO:0012505">
    <property type="term" value="C:endomembrane system"/>
    <property type="evidence" value="ECO:0007669"/>
    <property type="project" value="UniProtKB-SubCell"/>
</dbReference>
<comment type="similarity">
    <text evidence="2">Belongs to the SWEET sugar transporter family.</text>
</comment>
<keyword evidence="7 9" id="KW-1133">Transmembrane helix</keyword>
<gene>
    <name evidence="10" type="ORF">J1N35_008054</name>
</gene>
<name>A0A9D4AG86_9ROSI</name>
<dbReference type="GO" id="GO:0051119">
    <property type="term" value="F:sugar transmembrane transporter activity"/>
    <property type="evidence" value="ECO:0007669"/>
    <property type="project" value="InterPro"/>
</dbReference>
<evidence type="ECO:0000313" key="11">
    <source>
        <dbReference type="Proteomes" id="UP000828251"/>
    </source>
</evidence>
<feature type="transmembrane region" description="Helical" evidence="9">
    <location>
        <begin position="267"/>
        <end position="283"/>
    </location>
</feature>
<keyword evidence="8 9" id="KW-0472">Membrane</keyword>
<dbReference type="Gene3D" id="1.20.1280.290">
    <property type="match status" value="2"/>
</dbReference>
<dbReference type="AlphaFoldDB" id="A0A9D4AG86"/>
<dbReference type="InterPro" id="IPR047664">
    <property type="entry name" value="SWEET"/>
</dbReference>
<evidence type="ECO:0000256" key="1">
    <source>
        <dbReference type="ARBA" id="ARBA00004127"/>
    </source>
</evidence>
<evidence type="ECO:0000256" key="9">
    <source>
        <dbReference type="SAM" id="Phobius"/>
    </source>
</evidence>
<dbReference type="PANTHER" id="PTHR10791:SF130">
    <property type="entry name" value="BIDIRECTIONAL SUGAR TRANSPORTER SWEET6-RELATED"/>
    <property type="match status" value="1"/>
</dbReference>
<proteinExistence type="inferred from homology"/>
<evidence type="ECO:0000256" key="7">
    <source>
        <dbReference type="ARBA" id="ARBA00022989"/>
    </source>
</evidence>
<dbReference type="FunFam" id="1.20.1280.290:FF:000002">
    <property type="entry name" value="Bidirectional sugar transporter SWEET"/>
    <property type="match status" value="1"/>
</dbReference>
<dbReference type="InterPro" id="IPR004316">
    <property type="entry name" value="SWEET_rpt"/>
</dbReference>
<feature type="transmembrane region" description="Helical" evidence="9">
    <location>
        <begin position="168"/>
        <end position="191"/>
    </location>
</feature>
<evidence type="ECO:0000256" key="8">
    <source>
        <dbReference type="ARBA" id="ARBA00023136"/>
    </source>
</evidence>
<comment type="caution">
    <text evidence="10">The sequence shown here is derived from an EMBL/GenBank/DDBJ whole genome shotgun (WGS) entry which is preliminary data.</text>
</comment>
<sequence length="378" mass="42486">MLSESVELSAELKHFGFLHVMQVTTSFRYINSLIPLCLCIYMCVQTHWCLIQIYSLLKISYSFGTLSLSLSLSPPPPRFSSPFFPLLSFISLFLSAMVSHLVTTIRNVVGITGNVISLFLFLSPVPTFIRIWKKGSVEQFSPAPYLATLINCMVWVVYGLPMVHPNSTLVVTINGTGTAIEIVYLTLFLIYCHDKKKRVKVMLIVLVEIIFIAGVTALVLIIAHTTQRRSMVVGIIAILFNIMMYAAPLSVMVSINGNLYIDYLLNQFYYMMTMMIMMQKLVITTKSVEYMPFFLSLASFANGVAWTTYAFLPFDPFIAVPNGLGTLFSLAQLLLYATYYKSTKRIIAARQEAKMEMHLSEVVVNGDNKDPKKNSTAP</sequence>
<evidence type="ECO:0000256" key="4">
    <source>
        <dbReference type="ARBA" id="ARBA00022597"/>
    </source>
</evidence>
<dbReference type="EMBL" id="JAIQCV010000003">
    <property type="protein sequence ID" value="KAH1114676.1"/>
    <property type="molecule type" value="Genomic_DNA"/>
</dbReference>
<dbReference type="FunFam" id="1.20.1280.290:FF:000001">
    <property type="entry name" value="Bidirectional sugar transporter SWEET"/>
    <property type="match status" value="1"/>
</dbReference>
<evidence type="ECO:0000313" key="10">
    <source>
        <dbReference type="EMBL" id="KAH1114676.1"/>
    </source>
</evidence>
<evidence type="ECO:0000256" key="5">
    <source>
        <dbReference type="ARBA" id="ARBA00022692"/>
    </source>
</evidence>
<feature type="transmembrane region" description="Helical" evidence="9">
    <location>
        <begin position="290"/>
        <end position="312"/>
    </location>
</feature>
<reference evidence="10 11" key="1">
    <citation type="journal article" date="2021" name="Plant Biotechnol. J.">
        <title>Multi-omics assisted identification of the key and species-specific regulatory components of drought-tolerant mechanisms in Gossypium stocksii.</title>
        <authorList>
            <person name="Yu D."/>
            <person name="Ke L."/>
            <person name="Zhang D."/>
            <person name="Wu Y."/>
            <person name="Sun Y."/>
            <person name="Mei J."/>
            <person name="Sun J."/>
            <person name="Sun Y."/>
        </authorList>
    </citation>
    <scope>NUCLEOTIDE SEQUENCE [LARGE SCALE GENOMIC DNA]</scope>
    <source>
        <strain evidence="11">cv. E1</strain>
        <tissue evidence="10">Leaf</tissue>
    </source>
</reference>
<organism evidence="10 11">
    <name type="scientific">Gossypium stocksii</name>
    <dbReference type="NCBI Taxonomy" id="47602"/>
    <lineage>
        <taxon>Eukaryota</taxon>
        <taxon>Viridiplantae</taxon>
        <taxon>Streptophyta</taxon>
        <taxon>Embryophyta</taxon>
        <taxon>Tracheophyta</taxon>
        <taxon>Spermatophyta</taxon>
        <taxon>Magnoliopsida</taxon>
        <taxon>eudicotyledons</taxon>
        <taxon>Gunneridae</taxon>
        <taxon>Pentapetalae</taxon>
        <taxon>rosids</taxon>
        <taxon>malvids</taxon>
        <taxon>Malvales</taxon>
        <taxon>Malvaceae</taxon>
        <taxon>Malvoideae</taxon>
        <taxon>Gossypium</taxon>
    </lineage>
</organism>
<dbReference type="Pfam" id="PF03083">
    <property type="entry name" value="MtN3_slv"/>
    <property type="match status" value="2"/>
</dbReference>
<keyword evidence="11" id="KW-1185">Reference proteome</keyword>
<dbReference type="OrthoDB" id="409725at2759"/>
<keyword evidence="3" id="KW-0813">Transport</keyword>
<keyword evidence="4" id="KW-0762">Sugar transport</keyword>
<feature type="transmembrane region" description="Helical" evidence="9">
    <location>
        <begin position="203"/>
        <end position="223"/>
    </location>
</feature>
<evidence type="ECO:0000256" key="2">
    <source>
        <dbReference type="ARBA" id="ARBA00007809"/>
    </source>
</evidence>
<evidence type="ECO:0000256" key="3">
    <source>
        <dbReference type="ARBA" id="ARBA00022448"/>
    </source>
</evidence>
<protein>
    <recommendedName>
        <fullName evidence="12">Bidirectional sugar transporter SWEET</fullName>
    </recommendedName>
</protein>
<feature type="transmembrane region" description="Helical" evidence="9">
    <location>
        <begin position="109"/>
        <end position="131"/>
    </location>
</feature>
<feature type="transmembrane region" description="Helical" evidence="9">
    <location>
        <begin position="83"/>
        <end position="102"/>
    </location>
</feature>
<dbReference type="GO" id="GO:0051260">
    <property type="term" value="P:protein homooligomerization"/>
    <property type="evidence" value="ECO:0007669"/>
    <property type="project" value="UniProtKB-ARBA"/>
</dbReference>
<feature type="transmembrane region" description="Helical" evidence="9">
    <location>
        <begin position="318"/>
        <end position="340"/>
    </location>
</feature>
<dbReference type="GO" id="GO:0016020">
    <property type="term" value="C:membrane"/>
    <property type="evidence" value="ECO:0007669"/>
    <property type="project" value="InterPro"/>
</dbReference>
<feature type="transmembrane region" description="Helical" evidence="9">
    <location>
        <begin position="230"/>
        <end position="255"/>
    </location>
</feature>
<feature type="transmembrane region" description="Helical" evidence="9">
    <location>
        <begin position="26"/>
        <end position="44"/>
    </location>
</feature>
<evidence type="ECO:0008006" key="12">
    <source>
        <dbReference type="Google" id="ProtNLM"/>
    </source>
</evidence>